<gene>
    <name evidence="1" type="ORF">A7L45_00705</name>
</gene>
<dbReference type="RefSeq" id="WP_071610988.1">
    <property type="nucleotide sequence ID" value="NZ_CP015756.1"/>
</dbReference>
<dbReference type="EMBL" id="CP015756">
    <property type="protein sequence ID" value="APC38692.1"/>
    <property type="molecule type" value="Genomic_DNA"/>
</dbReference>
<dbReference type="AlphaFoldDB" id="A0A1J0GBG1"/>
<dbReference type="STRING" id="1552.A7L45_00705"/>
<name>A0A1J0GBG1_9CLOT</name>
<sequence length="61" mass="6936">MKENNLELAQKGIDDALDTIESLEKSIKETPISKNILKESFYTLSKKVDEIENILKNEGIL</sequence>
<evidence type="ECO:0000313" key="2">
    <source>
        <dbReference type="Proteomes" id="UP000182569"/>
    </source>
</evidence>
<reference evidence="2" key="1">
    <citation type="journal article" date="2016" name="Front. Microbiol.">
        <title>Complete Genome Sequence of Clostridium estertheticum DSM 8809, a Microbe Identified in Spoiled Vacuum Packed Beef.</title>
        <authorList>
            <person name="Yu Z."/>
            <person name="Gunn L."/>
            <person name="Brennan E."/>
            <person name="Reid R."/>
            <person name="Wall P.G."/>
            <person name="Gaora O.P."/>
            <person name="Hurley D."/>
            <person name="Bolton D."/>
            <person name="Fanning S."/>
        </authorList>
    </citation>
    <scope>NUCLEOTIDE SEQUENCE [LARGE SCALE GENOMIC DNA]</scope>
    <source>
        <strain evidence="2">DSM 8809</strain>
    </source>
</reference>
<protein>
    <submittedName>
        <fullName evidence="1">Uncharacterized protein</fullName>
    </submittedName>
</protein>
<dbReference type="OrthoDB" id="1928827at2"/>
<dbReference type="KEGG" id="ceu:A7L45_00705"/>
<dbReference type="GeneID" id="83590858"/>
<dbReference type="Proteomes" id="UP000182569">
    <property type="component" value="Chromosome"/>
</dbReference>
<organism evidence="1 2">
    <name type="scientific">Clostridium estertheticum subsp. estertheticum</name>
    <dbReference type="NCBI Taxonomy" id="1552"/>
    <lineage>
        <taxon>Bacteria</taxon>
        <taxon>Bacillati</taxon>
        <taxon>Bacillota</taxon>
        <taxon>Clostridia</taxon>
        <taxon>Eubacteriales</taxon>
        <taxon>Clostridiaceae</taxon>
        <taxon>Clostridium</taxon>
    </lineage>
</organism>
<proteinExistence type="predicted"/>
<evidence type="ECO:0000313" key="1">
    <source>
        <dbReference type="EMBL" id="APC38692.1"/>
    </source>
</evidence>
<keyword evidence="2" id="KW-1185">Reference proteome</keyword>
<accession>A0A1J0GBG1</accession>